<reference evidence="2" key="1">
    <citation type="journal article" date="2021" name="G3 (Bethesda)">
        <title>Genome and transcriptome analysis of the beet armyworm Spodoptera exigua reveals targets for pest control. .</title>
        <authorList>
            <person name="Simon S."/>
            <person name="Breeschoten T."/>
            <person name="Jansen H.J."/>
            <person name="Dirks R.P."/>
            <person name="Schranz M.E."/>
            <person name="Ros V.I.D."/>
        </authorList>
    </citation>
    <scope>NUCLEOTIDE SEQUENCE</scope>
    <source>
        <strain evidence="2">TB_SE_WUR_2020</strain>
    </source>
</reference>
<proteinExistence type="predicted"/>
<keyword evidence="1" id="KW-0472">Membrane</keyword>
<keyword evidence="1" id="KW-0812">Transmembrane</keyword>
<name>A0A922SLI5_SPOEX</name>
<dbReference type="Proteomes" id="UP000814243">
    <property type="component" value="Unassembled WGS sequence"/>
</dbReference>
<evidence type="ECO:0000313" key="3">
    <source>
        <dbReference type="Proteomes" id="UP000814243"/>
    </source>
</evidence>
<evidence type="ECO:0000256" key="1">
    <source>
        <dbReference type="SAM" id="Phobius"/>
    </source>
</evidence>
<comment type="caution">
    <text evidence="2">The sequence shown here is derived from an EMBL/GenBank/DDBJ whole genome shotgun (WGS) entry which is preliminary data.</text>
</comment>
<accession>A0A922SLI5</accession>
<organism evidence="2 3">
    <name type="scientific">Spodoptera exigua</name>
    <name type="common">Beet armyworm</name>
    <name type="synonym">Noctua fulgens</name>
    <dbReference type="NCBI Taxonomy" id="7107"/>
    <lineage>
        <taxon>Eukaryota</taxon>
        <taxon>Metazoa</taxon>
        <taxon>Ecdysozoa</taxon>
        <taxon>Arthropoda</taxon>
        <taxon>Hexapoda</taxon>
        <taxon>Insecta</taxon>
        <taxon>Pterygota</taxon>
        <taxon>Neoptera</taxon>
        <taxon>Endopterygota</taxon>
        <taxon>Lepidoptera</taxon>
        <taxon>Glossata</taxon>
        <taxon>Ditrysia</taxon>
        <taxon>Noctuoidea</taxon>
        <taxon>Noctuidae</taxon>
        <taxon>Amphipyrinae</taxon>
        <taxon>Spodoptera</taxon>
    </lineage>
</organism>
<feature type="transmembrane region" description="Helical" evidence="1">
    <location>
        <begin position="104"/>
        <end position="125"/>
    </location>
</feature>
<dbReference type="EMBL" id="JACEFF010000179">
    <property type="protein sequence ID" value="KAH9642707.1"/>
    <property type="molecule type" value="Genomic_DNA"/>
</dbReference>
<sequence length="176" mass="18264">MGTLITEQAAAGGGVSASGWGARADLGRLASAVVPHGGGASAAAWPLLPACLQPNIEAHGSAGGVLGRDVVDDARDERPAGARRGLRGAPPGRRPGPRRELVDLAARAGCYIATGLLFITFFLFVDMDWTYSKLYDLVCFVGLDESIAVPPASTTRRCTGRRAGHTVAASLRTFGY</sequence>
<dbReference type="AlphaFoldDB" id="A0A922SLI5"/>
<protein>
    <submittedName>
        <fullName evidence="2">Uncharacterized protein</fullName>
    </submittedName>
</protein>
<keyword evidence="1" id="KW-1133">Transmembrane helix</keyword>
<evidence type="ECO:0000313" key="2">
    <source>
        <dbReference type="EMBL" id="KAH9642707.1"/>
    </source>
</evidence>
<gene>
    <name evidence="2" type="ORF">HF086_002977</name>
</gene>